<feature type="transmembrane region" description="Helical" evidence="1">
    <location>
        <begin position="29"/>
        <end position="47"/>
    </location>
</feature>
<protein>
    <recommendedName>
        <fullName evidence="4">N-acetyltransferase domain-containing protein</fullName>
    </recommendedName>
</protein>
<name>A0A839FRX1_9MICC</name>
<organism evidence="2 3">
    <name type="scientific">Nesterenkonia jeotgali</name>
    <dbReference type="NCBI Taxonomy" id="317018"/>
    <lineage>
        <taxon>Bacteria</taxon>
        <taxon>Bacillati</taxon>
        <taxon>Actinomycetota</taxon>
        <taxon>Actinomycetes</taxon>
        <taxon>Micrococcales</taxon>
        <taxon>Micrococcaceae</taxon>
        <taxon>Nesterenkonia</taxon>
    </lineage>
</organism>
<evidence type="ECO:0000313" key="3">
    <source>
        <dbReference type="Proteomes" id="UP000546252"/>
    </source>
</evidence>
<comment type="caution">
    <text evidence="2">The sequence shown here is derived from an EMBL/GenBank/DDBJ whole genome shotgun (WGS) entry which is preliminary data.</text>
</comment>
<reference evidence="2 3" key="1">
    <citation type="submission" date="2020-08" db="EMBL/GenBank/DDBJ databases">
        <title>Sequencing the genomes of 1000 actinobacteria strains.</title>
        <authorList>
            <person name="Klenk H.-P."/>
        </authorList>
    </citation>
    <scope>NUCLEOTIDE SEQUENCE [LARGE SCALE GENOMIC DNA]</scope>
    <source>
        <strain evidence="2 3">DSM 19081</strain>
    </source>
</reference>
<keyword evidence="1" id="KW-1133">Transmembrane helix</keyword>
<keyword evidence="1" id="KW-0812">Transmembrane</keyword>
<gene>
    <name evidence="2" type="ORF">HNR24_001294</name>
</gene>
<dbReference type="RefSeq" id="WP_182495374.1">
    <property type="nucleotide sequence ID" value="NZ_BAAAKT010000004.1"/>
</dbReference>
<evidence type="ECO:0000313" key="2">
    <source>
        <dbReference type="EMBL" id="MBA8921361.1"/>
    </source>
</evidence>
<evidence type="ECO:0008006" key="4">
    <source>
        <dbReference type="Google" id="ProtNLM"/>
    </source>
</evidence>
<dbReference type="AlphaFoldDB" id="A0A839FRX1"/>
<dbReference type="Proteomes" id="UP000546252">
    <property type="component" value="Unassembled WGS sequence"/>
</dbReference>
<feature type="transmembrane region" description="Helical" evidence="1">
    <location>
        <begin position="100"/>
        <end position="117"/>
    </location>
</feature>
<proteinExistence type="predicted"/>
<sequence>MSSTPAPASLMRLPALAWLMSLAFAPNRIMAYLSVPVAVLILLPYAIRRQVYESADGNGMVIFGPYRLGRDFAILAAILLPVLTLYFWVMVTFGPTHASVLWAVVMGLLGIGLAGIGRGSMGMPTGSETPEGDRWQIAGLAQRPGTRLSALPLALRLRDSAPAGTVVVAVAQNERLLAGYKRLGFTGGKDRRVYWLSSV</sequence>
<dbReference type="EMBL" id="JACJIH010000001">
    <property type="protein sequence ID" value="MBA8921361.1"/>
    <property type="molecule type" value="Genomic_DNA"/>
</dbReference>
<accession>A0A839FRX1</accession>
<feature type="transmembrane region" description="Helical" evidence="1">
    <location>
        <begin position="68"/>
        <end position="88"/>
    </location>
</feature>
<keyword evidence="1" id="KW-0472">Membrane</keyword>
<evidence type="ECO:0000256" key="1">
    <source>
        <dbReference type="SAM" id="Phobius"/>
    </source>
</evidence>